<comment type="caution">
    <text evidence="1">The sequence shown here is derived from an EMBL/GenBank/DDBJ whole genome shotgun (WGS) entry which is preliminary data.</text>
</comment>
<organism evidence="1 2">
    <name type="scientific">Paraburkholderia phytofirmans</name>
    <dbReference type="NCBI Taxonomy" id="261302"/>
    <lineage>
        <taxon>Bacteria</taxon>
        <taxon>Pseudomonadati</taxon>
        <taxon>Pseudomonadota</taxon>
        <taxon>Betaproteobacteria</taxon>
        <taxon>Burkholderiales</taxon>
        <taxon>Burkholderiaceae</taxon>
        <taxon>Paraburkholderia</taxon>
    </lineage>
</organism>
<reference evidence="1 2" key="1">
    <citation type="journal article" date="2024" name="Chem. Sci.">
        <title>Discovery of megapolipeptins by genome mining of a Burkholderiales bacteria collection.</title>
        <authorList>
            <person name="Paulo B.S."/>
            <person name="Recchia M.J.J."/>
            <person name="Lee S."/>
            <person name="Fergusson C.H."/>
            <person name="Romanowski S.B."/>
            <person name="Hernandez A."/>
            <person name="Krull N."/>
            <person name="Liu D.Y."/>
            <person name="Cavanagh H."/>
            <person name="Bos A."/>
            <person name="Gray C.A."/>
            <person name="Murphy B.T."/>
            <person name="Linington R.G."/>
            <person name="Eustaquio A.S."/>
        </authorList>
    </citation>
    <scope>NUCLEOTIDE SEQUENCE [LARGE SCALE GENOMIC DNA]</scope>
    <source>
        <strain evidence="1 2">RL17-351-BIE-A</strain>
    </source>
</reference>
<keyword evidence="2" id="KW-1185">Reference proteome</keyword>
<dbReference type="Proteomes" id="UP001629274">
    <property type="component" value="Unassembled WGS sequence"/>
</dbReference>
<protein>
    <submittedName>
        <fullName evidence="1">Uncharacterized protein</fullName>
    </submittedName>
</protein>
<name>A0ABW9BJB8_9BURK</name>
<evidence type="ECO:0000313" key="2">
    <source>
        <dbReference type="Proteomes" id="UP001629274"/>
    </source>
</evidence>
<accession>A0ABW9BJB8</accession>
<proteinExistence type="predicted"/>
<sequence length="276" mass="30125">MLQYDASWRFQSPGPMSLDIVEDVFTQVLLKVAAQGDRKTFYEAFKRRFAQSSGRTANTSSSESWAESDLRDYMHHAADNAATFVDSLHDCLLDAQRINPNVGVPPWTYVNTLLAPSGYAVAPPNLIVGTPAQSINVMAAVGSLDTQARETIQRSLKESENLLSSGKYRLAVQEILWLLETVSTAFEGTEHVEGTVTGKYFNRIVGDLKRYNKGRVLSEVATWMERLHGYLSSPTGGGVGHGAVLGDSYEISEGKVSCSATLPAATHPISFMNMIA</sequence>
<evidence type="ECO:0000313" key="1">
    <source>
        <dbReference type="EMBL" id="MFM0239678.1"/>
    </source>
</evidence>
<gene>
    <name evidence="1" type="ORF">PQR03_16230</name>
</gene>
<dbReference type="EMBL" id="JAQQDR010000005">
    <property type="protein sequence ID" value="MFM0239678.1"/>
    <property type="molecule type" value="Genomic_DNA"/>
</dbReference>
<dbReference type="RefSeq" id="WP_408263381.1">
    <property type="nucleotide sequence ID" value="NZ_JAQQCK010000012.1"/>
</dbReference>